<dbReference type="GO" id="GO:0000139">
    <property type="term" value="C:Golgi membrane"/>
    <property type="evidence" value="ECO:0007669"/>
    <property type="project" value="UniProtKB-SubCell"/>
</dbReference>
<dbReference type="InterPro" id="IPR022751">
    <property type="entry name" value="Alpha_mannosyltransferase"/>
</dbReference>
<keyword evidence="9" id="KW-0472">Membrane</keyword>
<dbReference type="GO" id="GO:0046354">
    <property type="term" value="P:mannan biosynthetic process"/>
    <property type="evidence" value="ECO:0007669"/>
    <property type="project" value="TreeGrafter"/>
</dbReference>
<evidence type="ECO:0000313" key="11">
    <source>
        <dbReference type="EMBL" id="RLN61912.1"/>
    </source>
</evidence>
<evidence type="ECO:0000256" key="9">
    <source>
        <dbReference type="ARBA" id="ARBA00023136"/>
    </source>
</evidence>
<comment type="similarity">
    <text evidence="3">Belongs to the MNN1/MNT family.</text>
</comment>
<dbReference type="EMBL" id="MBDO02000139">
    <property type="protein sequence ID" value="RLN61912.1"/>
    <property type="molecule type" value="Genomic_DNA"/>
</dbReference>
<dbReference type="Pfam" id="PF11051">
    <property type="entry name" value="Mannosyl_trans3"/>
    <property type="match status" value="3"/>
</dbReference>
<evidence type="ECO:0000256" key="7">
    <source>
        <dbReference type="ARBA" id="ARBA00022989"/>
    </source>
</evidence>
<evidence type="ECO:0000256" key="3">
    <source>
        <dbReference type="ARBA" id="ARBA00009105"/>
    </source>
</evidence>
<keyword evidence="7" id="KW-1133">Transmembrane helix</keyword>
<comment type="subcellular location">
    <subcellularLocation>
        <location evidence="10">Endomembrane system</location>
        <topology evidence="10">Single-pass membrane protein</topology>
    </subcellularLocation>
    <subcellularLocation>
        <location evidence="1">Golgi apparatus membrane</location>
    </subcellularLocation>
    <subcellularLocation>
        <location evidence="2">Membrane</location>
        <topology evidence="2">Single-pass type II membrane protein</topology>
    </subcellularLocation>
</comment>
<dbReference type="PANTHER" id="PTHR31646:SF1">
    <property type="entry name" value="ALPHA-1,2-MANNOSYLTRANSFERASE MNN2"/>
    <property type="match status" value="1"/>
</dbReference>
<dbReference type="SUPFAM" id="SSF53448">
    <property type="entry name" value="Nucleotide-diphospho-sugar transferases"/>
    <property type="match status" value="3"/>
</dbReference>
<organism evidence="11 12">
    <name type="scientific">Phytophthora kernoviae</name>
    <dbReference type="NCBI Taxonomy" id="325452"/>
    <lineage>
        <taxon>Eukaryota</taxon>
        <taxon>Sar</taxon>
        <taxon>Stramenopiles</taxon>
        <taxon>Oomycota</taxon>
        <taxon>Peronosporomycetes</taxon>
        <taxon>Peronosporales</taxon>
        <taxon>Peronosporaceae</taxon>
        <taxon>Phytophthora</taxon>
    </lineage>
</organism>
<dbReference type="InterPro" id="IPR029044">
    <property type="entry name" value="Nucleotide-diphossugar_trans"/>
</dbReference>
<keyword evidence="8" id="KW-0333">Golgi apparatus</keyword>
<keyword evidence="4" id="KW-0808">Transferase</keyword>
<name>A0A3F2RPV5_9STRA</name>
<dbReference type="AlphaFoldDB" id="A0A3F2RPV5"/>
<evidence type="ECO:0000256" key="8">
    <source>
        <dbReference type="ARBA" id="ARBA00023034"/>
    </source>
</evidence>
<proteinExistence type="inferred from homology"/>
<evidence type="ECO:0000256" key="5">
    <source>
        <dbReference type="ARBA" id="ARBA00022692"/>
    </source>
</evidence>
<dbReference type="PANTHER" id="PTHR31646">
    <property type="entry name" value="ALPHA-1,2-MANNOSYLTRANSFERASE MNN2"/>
    <property type="match status" value="1"/>
</dbReference>
<evidence type="ECO:0000313" key="12">
    <source>
        <dbReference type="Proteomes" id="UP000277300"/>
    </source>
</evidence>
<evidence type="ECO:0000256" key="10">
    <source>
        <dbReference type="ARBA" id="ARBA00037847"/>
    </source>
</evidence>
<dbReference type="GO" id="GO:0000026">
    <property type="term" value="F:alpha-1,2-mannosyltransferase activity"/>
    <property type="evidence" value="ECO:0007669"/>
    <property type="project" value="TreeGrafter"/>
</dbReference>
<comment type="caution">
    <text evidence="11">The sequence shown here is derived from an EMBL/GenBank/DDBJ whole genome shotgun (WGS) entry which is preliminary data.</text>
</comment>
<dbReference type="OrthoDB" id="430354at2759"/>
<dbReference type="Proteomes" id="UP000277300">
    <property type="component" value="Unassembled WGS sequence"/>
</dbReference>
<evidence type="ECO:0000256" key="2">
    <source>
        <dbReference type="ARBA" id="ARBA00004606"/>
    </source>
</evidence>
<protein>
    <submittedName>
        <fullName evidence="11">Uncharacterized protein</fullName>
    </submittedName>
</protein>
<sequence>MKERQLHCIGWRATGECRPNGPRTPDQDLSCFTRVPSDASGYCEVEDTESGKRFRVGRRHCDSLKHDAVFRCSDAVGFANFPREAREVVDKALESAEFALPNVGSVVSEPRDGIVMVVYPKVVASAYATIVVLREILSCKLPIEIWFIPREMDPFPGALDTLLDLVGVEGMGEIYFHEVLDPLAVGFRVKVHAIYNSIFERVLYLDADNVPVRDPSFLFESREFLETGAMFWPDFWHPSSSIFNIHSRSLLWEMLDIPFVNMFEQESGQLLVDRRKHAVRLELVRFYAFYEPDYFDRMKLVHGDKDLFRLAWLKLRAPLYMIRTPPAVAGKVINRSFCGMTMVQHDARDPVFWTHLVTFRNTSERFDYVIDTYSAEPEFAKEQNCYGQRELVRVGIDDGINTFPVPSDQAGIAEELVHEEAVPHEAHAATQIAMSSNYTLPHINASAVKPRDGIVMVVYPKLVPSAYATIRALRDILGCSLPIEIWYRPDEMKDTPGALAPLQRLAQNYSVGDISFHKISSPVAKRFVAKIYAIYRSFFDRVLFLDADNVPVRDPSFLFESPEFKETGAIFWPDFWHPTSTMFGLHSKSLLWELLDMPFVDMFEQESGQLVIDRRRHAAPLALVVFYALHEPNFLVHYKLAWGDKDLFRLAWLNRLVSNAGIGLSDSFDVFKSRTYNLKGQEDEKDDVAAFEENITMPEHPISPFYKRGDGFDSSVSRDRGVMVCMHDGVLSMGLSLIRELRCLGNKELIQVYHCGEEELSASTVELLFSLDDRLEFVDACSDLESQGIISTNMTTKFRSWWIKPLAMYHTDVRHVMLLDVDDIIMRDPAVLRDLEGYVMTGTTFFYDRVLTKKKLLIGNDGGKLYLRKLLHEFDYARFNVSKGLNPSQHVFETFAFKGRSCHEMDSSMVLIDKERAGHTVMDIMLWFITEERFRFMYSWGDKETFWLAFELAHVPYSFSPKVTDSQN</sequence>
<keyword evidence="5" id="KW-0812">Transmembrane</keyword>
<evidence type="ECO:0000256" key="6">
    <source>
        <dbReference type="ARBA" id="ARBA00022968"/>
    </source>
</evidence>
<dbReference type="Gene3D" id="3.90.550.10">
    <property type="entry name" value="Spore Coat Polysaccharide Biosynthesis Protein SpsA, Chain A"/>
    <property type="match status" value="1"/>
</dbReference>
<gene>
    <name evidence="11" type="ORF">BBP00_00005113</name>
</gene>
<keyword evidence="6" id="KW-0735">Signal-anchor</keyword>
<accession>A0A3F2RPV5</accession>
<reference evidence="11 12" key="1">
    <citation type="submission" date="2018-07" db="EMBL/GenBank/DDBJ databases">
        <title>Genome sequencing of oomycete isolates from Chile give support for New Zealand origin for Phytophthora kernoviae and make available the first Nothophytophthora sp. genome.</title>
        <authorList>
            <person name="Studholme D.J."/>
            <person name="Sanfuentes E."/>
            <person name="Panda P."/>
            <person name="Hill R."/>
            <person name="Sambles C."/>
            <person name="Grant M."/>
            <person name="Williams N.M."/>
            <person name="Mcdougal R.L."/>
        </authorList>
    </citation>
    <scope>NUCLEOTIDE SEQUENCE [LARGE SCALE GENOMIC DNA]</scope>
    <source>
        <strain evidence="11">Chile6</strain>
    </source>
</reference>
<evidence type="ECO:0000256" key="4">
    <source>
        <dbReference type="ARBA" id="ARBA00022679"/>
    </source>
</evidence>
<evidence type="ECO:0000256" key="1">
    <source>
        <dbReference type="ARBA" id="ARBA00004394"/>
    </source>
</evidence>